<reference evidence="2" key="1">
    <citation type="submission" date="2023-06" db="EMBL/GenBank/DDBJ databases">
        <authorList>
            <consortium name="Lawrence Berkeley National Laboratory"/>
            <person name="Ahrendt S."/>
            <person name="Sahu N."/>
            <person name="Indic B."/>
            <person name="Wong-Bajracharya J."/>
            <person name="Merenyi Z."/>
            <person name="Ke H.-M."/>
            <person name="Monk M."/>
            <person name="Kocsube S."/>
            <person name="Drula E."/>
            <person name="Lipzen A."/>
            <person name="Balint B."/>
            <person name="Henrissat B."/>
            <person name="Andreopoulos B."/>
            <person name="Martin F.M."/>
            <person name="Harder C.B."/>
            <person name="Rigling D."/>
            <person name="Ford K.L."/>
            <person name="Foster G.D."/>
            <person name="Pangilinan J."/>
            <person name="Papanicolaou A."/>
            <person name="Barry K."/>
            <person name="LaButti K."/>
            <person name="Viragh M."/>
            <person name="Koriabine M."/>
            <person name="Yan M."/>
            <person name="Riley R."/>
            <person name="Champramary S."/>
            <person name="Plett K.L."/>
            <person name="Tsai I.J."/>
            <person name="Slot J."/>
            <person name="Sipos G."/>
            <person name="Plett J."/>
            <person name="Nagy L.G."/>
            <person name="Grigoriev I.V."/>
        </authorList>
    </citation>
    <scope>NUCLEOTIDE SEQUENCE</scope>
    <source>
        <strain evidence="2">FPL87.14</strain>
    </source>
</reference>
<comment type="caution">
    <text evidence="2">The sequence shown here is derived from an EMBL/GenBank/DDBJ whole genome shotgun (WGS) entry which is preliminary data.</text>
</comment>
<dbReference type="EMBL" id="JAUEPT010000020">
    <property type="protein sequence ID" value="KAK0444172.1"/>
    <property type="molecule type" value="Genomic_DNA"/>
</dbReference>
<keyword evidence="3" id="KW-1185">Reference proteome</keyword>
<name>A0AA39JK04_9AGAR</name>
<protein>
    <submittedName>
        <fullName evidence="2">Uncharacterized protein</fullName>
    </submittedName>
</protein>
<evidence type="ECO:0000313" key="2">
    <source>
        <dbReference type="EMBL" id="KAK0444172.1"/>
    </source>
</evidence>
<evidence type="ECO:0000256" key="1">
    <source>
        <dbReference type="SAM" id="MobiDB-lite"/>
    </source>
</evidence>
<sequence length="191" mass="21944">MACPKLYTTTEEQVEAARARKLAYYYHNRNQLLKKMKKRYAKKVGKESSGSDRRRKMKEPAQEPAPSSSEVTALARQIQLVDGQLYALTDNSIRSYSARVCKSAMEPGALPDVVEKALDRVRLMQDDVLNSHNVIYSAAGISKDWQDAQPTVRWFQRMVEYLEDMECHVMEGDLRQAYSKKLLAYQASTKW</sequence>
<proteinExistence type="predicted"/>
<dbReference type="AlphaFoldDB" id="A0AA39JK04"/>
<gene>
    <name evidence="2" type="ORF">EV421DRAFT_1903280</name>
</gene>
<feature type="region of interest" description="Disordered" evidence="1">
    <location>
        <begin position="37"/>
        <end position="70"/>
    </location>
</feature>
<dbReference type="Proteomes" id="UP001175226">
    <property type="component" value="Unassembled WGS sequence"/>
</dbReference>
<accession>A0AA39JK04</accession>
<evidence type="ECO:0000313" key="3">
    <source>
        <dbReference type="Proteomes" id="UP001175226"/>
    </source>
</evidence>
<organism evidence="2 3">
    <name type="scientific">Armillaria borealis</name>
    <dbReference type="NCBI Taxonomy" id="47425"/>
    <lineage>
        <taxon>Eukaryota</taxon>
        <taxon>Fungi</taxon>
        <taxon>Dikarya</taxon>
        <taxon>Basidiomycota</taxon>
        <taxon>Agaricomycotina</taxon>
        <taxon>Agaricomycetes</taxon>
        <taxon>Agaricomycetidae</taxon>
        <taxon>Agaricales</taxon>
        <taxon>Marasmiineae</taxon>
        <taxon>Physalacriaceae</taxon>
        <taxon>Armillaria</taxon>
    </lineage>
</organism>